<comment type="caution">
    <text evidence="1">The sequence shown here is derived from an EMBL/GenBank/DDBJ whole genome shotgun (WGS) entry which is preliminary data.</text>
</comment>
<dbReference type="Proteomes" id="UP001476798">
    <property type="component" value="Unassembled WGS sequence"/>
</dbReference>
<organism evidence="1 2">
    <name type="scientific">Goodea atripinnis</name>
    <dbReference type="NCBI Taxonomy" id="208336"/>
    <lineage>
        <taxon>Eukaryota</taxon>
        <taxon>Metazoa</taxon>
        <taxon>Chordata</taxon>
        <taxon>Craniata</taxon>
        <taxon>Vertebrata</taxon>
        <taxon>Euteleostomi</taxon>
        <taxon>Actinopterygii</taxon>
        <taxon>Neopterygii</taxon>
        <taxon>Teleostei</taxon>
        <taxon>Neoteleostei</taxon>
        <taxon>Acanthomorphata</taxon>
        <taxon>Ovalentaria</taxon>
        <taxon>Atherinomorphae</taxon>
        <taxon>Cyprinodontiformes</taxon>
        <taxon>Goodeidae</taxon>
        <taxon>Goodea</taxon>
    </lineage>
</organism>
<protein>
    <submittedName>
        <fullName evidence="1">Uncharacterized protein</fullName>
    </submittedName>
</protein>
<evidence type="ECO:0000313" key="2">
    <source>
        <dbReference type="Proteomes" id="UP001476798"/>
    </source>
</evidence>
<name>A0ABV0MTN6_9TELE</name>
<reference evidence="1 2" key="1">
    <citation type="submission" date="2021-06" db="EMBL/GenBank/DDBJ databases">
        <authorList>
            <person name="Palmer J.M."/>
        </authorList>
    </citation>
    <scope>NUCLEOTIDE SEQUENCE [LARGE SCALE GENOMIC DNA]</scope>
    <source>
        <strain evidence="1 2">GA_2019</strain>
        <tissue evidence="1">Muscle</tissue>
    </source>
</reference>
<accession>A0ABV0MTN6</accession>
<evidence type="ECO:0000313" key="1">
    <source>
        <dbReference type="EMBL" id="MEQ2161803.1"/>
    </source>
</evidence>
<dbReference type="EMBL" id="JAHRIO010010883">
    <property type="protein sequence ID" value="MEQ2161803.1"/>
    <property type="molecule type" value="Genomic_DNA"/>
</dbReference>
<sequence>MGWETLFYYNMIFARGLLSPTTCIGSRGMMLPPPFVTVGLLVFRPPFYVQSESYILVSSNQSTSFHMFAVSPTLLLISCLIFKNTFLLTTLSERPDLSSG</sequence>
<gene>
    <name evidence="1" type="ORF">GOODEAATRI_013288</name>
</gene>
<proteinExistence type="predicted"/>
<keyword evidence="2" id="KW-1185">Reference proteome</keyword>